<feature type="binding site" evidence="8">
    <location>
        <begin position="194"/>
        <end position="198"/>
    </location>
    <ligand>
        <name>ATP</name>
        <dbReference type="ChEBI" id="CHEBI:30616"/>
    </ligand>
</feature>
<comment type="subcellular location">
    <subcellularLocation>
        <location evidence="8">Cytoplasm</location>
    </subcellularLocation>
</comment>
<dbReference type="Gene3D" id="1.10.240.10">
    <property type="entry name" value="Tyrosyl-Transfer RNA Synthetase"/>
    <property type="match status" value="1"/>
</dbReference>
<dbReference type="PANTHER" id="PTHR43766:SF1">
    <property type="entry name" value="TRYPTOPHAN--TRNA LIGASE, MITOCHONDRIAL"/>
    <property type="match status" value="1"/>
</dbReference>
<feature type="short sequence motif" description="'HIGH' region" evidence="8">
    <location>
        <begin position="12"/>
        <end position="20"/>
    </location>
</feature>
<evidence type="ECO:0000313" key="10">
    <source>
        <dbReference type="EMBL" id="KKU22293.1"/>
    </source>
</evidence>
<dbReference type="PANTHER" id="PTHR43766">
    <property type="entry name" value="TRYPTOPHAN--TRNA LIGASE, MITOCHONDRIAL"/>
    <property type="match status" value="1"/>
</dbReference>
<evidence type="ECO:0000256" key="3">
    <source>
        <dbReference type="ARBA" id="ARBA00022741"/>
    </source>
</evidence>
<feature type="binding site" evidence="8">
    <location>
        <begin position="11"/>
        <end position="13"/>
    </location>
    <ligand>
        <name>ATP</name>
        <dbReference type="ChEBI" id="CHEBI:30616"/>
    </ligand>
</feature>
<feature type="binding site" evidence="8">
    <location>
        <position position="185"/>
    </location>
    <ligand>
        <name>ATP</name>
        <dbReference type="ChEBI" id="CHEBI:30616"/>
    </ligand>
</feature>
<name>A0A0G1QWW3_9BACT</name>
<sequence>MPKKIVVTGFQPSGSLHIGNYLGAFKQAIELQKKPYKRFYFIADYHSLTQRYDAKQKAKDIFNLAVDALALGIDPKKSTVFIQSQINEHANLAWILNTITPIGELERMVEYKEKISQGQTPNAGLFDYPALMAADILIYDADFVPVGDDQRQHLELTRTLARTFNSRFGKTLKEPVALYNATPRVMSLNNPTQKMSKSLPSGCLFLSDSPQEIKKKIMSATTDSHKEIGYDPKKRPAVSNLVGIYAGFSGMTTDAVVKKFKNTGYATFKIELATLISNSLAPFRKKRASLMKNKKFIMRVLSDGAKVASPVAKRKLAQIKRRVGLI</sequence>
<dbReference type="GO" id="GO:0006436">
    <property type="term" value="P:tryptophanyl-tRNA aminoacylation"/>
    <property type="evidence" value="ECO:0007669"/>
    <property type="project" value="UniProtKB-UniRule"/>
</dbReference>
<dbReference type="EC" id="6.1.1.2" evidence="8"/>
<dbReference type="HAMAP" id="MF_00140_B">
    <property type="entry name" value="Trp_tRNA_synth_B"/>
    <property type="match status" value="1"/>
</dbReference>
<comment type="subunit">
    <text evidence="8">Homodimer.</text>
</comment>
<keyword evidence="3 8" id="KW-0547">Nucleotide-binding</keyword>
<dbReference type="NCBIfam" id="TIGR00233">
    <property type="entry name" value="trpS"/>
    <property type="match status" value="1"/>
</dbReference>
<evidence type="ECO:0000256" key="4">
    <source>
        <dbReference type="ARBA" id="ARBA00022840"/>
    </source>
</evidence>
<dbReference type="GO" id="GO:0005829">
    <property type="term" value="C:cytosol"/>
    <property type="evidence" value="ECO:0007669"/>
    <property type="project" value="TreeGrafter"/>
</dbReference>
<dbReference type="Proteomes" id="UP000034107">
    <property type="component" value="Unassembled WGS sequence"/>
</dbReference>
<dbReference type="GO" id="GO:0005524">
    <property type="term" value="F:ATP binding"/>
    <property type="evidence" value="ECO:0007669"/>
    <property type="project" value="UniProtKB-UniRule"/>
</dbReference>
<evidence type="ECO:0000256" key="1">
    <source>
        <dbReference type="ARBA" id="ARBA00005594"/>
    </source>
</evidence>
<dbReference type="Gene3D" id="3.40.50.620">
    <property type="entry name" value="HUPs"/>
    <property type="match status" value="1"/>
</dbReference>
<comment type="function">
    <text evidence="8">Catalyzes the attachment of tryptophan to tRNA(Trp).</text>
</comment>
<comment type="caution">
    <text evidence="10">The sequence shown here is derived from an EMBL/GenBank/DDBJ whole genome shotgun (WGS) entry which is preliminary data.</text>
</comment>
<proteinExistence type="inferred from homology"/>
<dbReference type="EMBL" id="LCLS01000004">
    <property type="protein sequence ID" value="KKU22293.1"/>
    <property type="molecule type" value="Genomic_DNA"/>
</dbReference>
<dbReference type="GO" id="GO:0004830">
    <property type="term" value="F:tryptophan-tRNA ligase activity"/>
    <property type="evidence" value="ECO:0007669"/>
    <property type="project" value="UniProtKB-UniRule"/>
</dbReference>
<dbReference type="FunFam" id="1.10.240.10:FF:000005">
    <property type="entry name" value="Tryptophan--tRNA ligase"/>
    <property type="match status" value="1"/>
</dbReference>
<dbReference type="InterPro" id="IPR002305">
    <property type="entry name" value="aa-tRNA-synth_Ic"/>
</dbReference>
<feature type="binding site" evidence="8">
    <location>
        <begin position="19"/>
        <end position="20"/>
    </location>
    <ligand>
        <name>ATP</name>
        <dbReference type="ChEBI" id="CHEBI:30616"/>
    </ligand>
</feature>
<keyword evidence="4 8" id="KW-0067">ATP-binding</keyword>
<evidence type="ECO:0000256" key="2">
    <source>
        <dbReference type="ARBA" id="ARBA00022598"/>
    </source>
</evidence>
<dbReference type="PROSITE" id="PS00178">
    <property type="entry name" value="AA_TRNA_LIGASE_I"/>
    <property type="match status" value="1"/>
</dbReference>
<dbReference type="PRINTS" id="PR01039">
    <property type="entry name" value="TRNASYNTHTRP"/>
</dbReference>
<dbReference type="InterPro" id="IPR002306">
    <property type="entry name" value="Trp-tRNA-ligase"/>
</dbReference>
<evidence type="ECO:0000256" key="6">
    <source>
        <dbReference type="ARBA" id="ARBA00023146"/>
    </source>
</evidence>
<dbReference type="PATRIC" id="fig|1618732.3.peg.196"/>
<keyword evidence="2 8" id="KW-0436">Ligase</keyword>
<dbReference type="InterPro" id="IPR001412">
    <property type="entry name" value="aa-tRNA-synth_I_CS"/>
</dbReference>
<feature type="binding site" evidence="8">
    <location>
        <begin position="147"/>
        <end position="149"/>
    </location>
    <ligand>
        <name>ATP</name>
        <dbReference type="ChEBI" id="CHEBI:30616"/>
    </ligand>
</feature>
<dbReference type="CDD" id="cd00806">
    <property type="entry name" value="TrpRS_core"/>
    <property type="match status" value="1"/>
</dbReference>
<dbReference type="Pfam" id="PF00579">
    <property type="entry name" value="tRNA-synt_1b"/>
    <property type="match status" value="1"/>
</dbReference>
<reference evidence="10 11" key="1">
    <citation type="journal article" date="2015" name="Nature">
        <title>rRNA introns, odd ribosomes, and small enigmatic genomes across a large radiation of phyla.</title>
        <authorList>
            <person name="Brown C.T."/>
            <person name="Hug L.A."/>
            <person name="Thomas B.C."/>
            <person name="Sharon I."/>
            <person name="Castelle C.J."/>
            <person name="Singh A."/>
            <person name="Wilkins M.J."/>
            <person name="Williams K.H."/>
            <person name="Banfield J.F."/>
        </authorList>
    </citation>
    <scope>NUCLEOTIDE SEQUENCE [LARGE SCALE GENOMIC DNA]</scope>
</reference>
<dbReference type="InterPro" id="IPR014729">
    <property type="entry name" value="Rossmann-like_a/b/a_fold"/>
</dbReference>
<accession>A0A0G1QWW3</accession>
<dbReference type="SUPFAM" id="SSF52374">
    <property type="entry name" value="Nucleotidylyl transferase"/>
    <property type="match status" value="1"/>
</dbReference>
<keyword evidence="5 8" id="KW-0648">Protein biosynthesis</keyword>
<dbReference type="InterPro" id="IPR050203">
    <property type="entry name" value="Trp-tRNA_synthetase"/>
</dbReference>
<feature type="binding site" evidence="8">
    <location>
        <position position="135"/>
    </location>
    <ligand>
        <name>L-tryptophan</name>
        <dbReference type="ChEBI" id="CHEBI:57912"/>
    </ligand>
</feature>
<organism evidence="10 11">
    <name type="scientific">Candidatus Nomurabacteria bacterium GW2011_GWA1_46_11</name>
    <dbReference type="NCBI Taxonomy" id="1618732"/>
    <lineage>
        <taxon>Bacteria</taxon>
        <taxon>Candidatus Nomuraibacteriota</taxon>
    </lineage>
</organism>
<feature type="short sequence motif" description="'KMSKS' region" evidence="8">
    <location>
        <begin position="194"/>
        <end position="198"/>
    </location>
</feature>
<comment type="catalytic activity">
    <reaction evidence="7 8">
        <text>tRNA(Trp) + L-tryptophan + ATP = L-tryptophyl-tRNA(Trp) + AMP + diphosphate + H(+)</text>
        <dbReference type="Rhea" id="RHEA:24080"/>
        <dbReference type="Rhea" id="RHEA-COMP:9671"/>
        <dbReference type="Rhea" id="RHEA-COMP:9705"/>
        <dbReference type="ChEBI" id="CHEBI:15378"/>
        <dbReference type="ChEBI" id="CHEBI:30616"/>
        <dbReference type="ChEBI" id="CHEBI:33019"/>
        <dbReference type="ChEBI" id="CHEBI:57912"/>
        <dbReference type="ChEBI" id="CHEBI:78442"/>
        <dbReference type="ChEBI" id="CHEBI:78535"/>
        <dbReference type="ChEBI" id="CHEBI:456215"/>
        <dbReference type="EC" id="6.1.1.2"/>
    </reaction>
</comment>
<evidence type="ECO:0000256" key="5">
    <source>
        <dbReference type="ARBA" id="ARBA00022917"/>
    </source>
</evidence>
<keyword evidence="6 8" id="KW-0030">Aminoacyl-tRNA synthetase</keyword>
<gene>
    <name evidence="8" type="primary">trpS</name>
    <name evidence="10" type="ORF">UX31_C0004G0022</name>
</gene>
<keyword evidence="8" id="KW-0963">Cytoplasm</keyword>
<evidence type="ECO:0000256" key="9">
    <source>
        <dbReference type="RuleBase" id="RU363036"/>
    </source>
</evidence>
<dbReference type="InterPro" id="IPR024109">
    <property type="entry name" value="Trp-tRNA-ligase_bac-type"/>
</dbReference>
<comment type="similarity">
    <text evidence="1 8 9">Belongs to the class-I aminoacyl-tRNA synthetase family.</text>
</comment>
<evidence type="ECO:0000256" key="7">
    <source>
        <dbReference type="ARBA" id="ARBA00049929"/>
    </source>
</evidence>
<dbReference type="AlphaFoldDB" id="A0A0G1QWW3"/>
<evidence type="ECO:0000256" key="8">
    <source>
        <dbReference type="HAMAP-Rule" id="MF_00140"/>
    </source>
</evidence>
<evidence type="ECO:0000313" key="11">
    <source>
        <dbReference type="Proteomes" id="UP000034107"/>
    </source>
</evidence>
<protein>
    <recommendedName>
        <fullName evidence="8">Tryptophan--tRNA ligase</fullName>
        <ecNumber evidence="8">6.1.1.2</ecNumber>
    </recommendedName>
    <alternativeName>
        <fullName evidence="8">Tryptophanyl-tRNA synthetase</fullName>
        <shortName evidence="8">TrpRS</shortName>
    </alternativeName>
</protein>